<gene>
    <name evidence="3" type="ORF">NQ318_019175</name>
</gene>
<feature type="compositionally biased region" description="Polar residues" evidence="1">
    <location>
        <begin position="220"/>
        <end position="251"/>
    </location>
</feature>
<feature type="region of interest" description="Disordered" evidence="1">
    <location>
        <begin position="487"/>
        <end position="587"/>
    </location>
</feature>
<dbReference type="InterPro" id="IPR036533">
    <property type="entry name" value="BAG_dom_sf"/>
</dbReference>
<feature type="compositionally biased region" description="Polar residues" evidence="1">
    <location>
        <begin position="67"/>
        <end position="77"/>
    </location>
</feature>
<dbReference type="EMBL" id="JAPWTK010000052">
    <property type="protein sequence ID" value="KAJ8953935.1"/>
    <property type="molecule type" value="Genomic_DNA"/>
</dbReference>
<keyword evidence="4" id="KW-1185">Reference proteome</keyword>
<organism evidence="3 4">
    <name type="scientific">Aromia moschata</name>
    <dbReference type="NCBI Taxonomy" id="1265417"/>
    <lineage>
        <taxon>Eukaryota</taxon>
        <taxon>Metazoa</taxon>
        <taxon>Ecdysozoa</taxon>
        <taxon>Arthropoda</taxon>
        <taxon>Hexapoda</taxon>
        <taxon>Insecta</taxon>
        <taxon>Pterygota</taxon>
        <taxon>Neoptera</taxon>
        <taxon>Endopterygota</taxon>
        <taxon>Coleoptera</taxon>
        <taxon>Polyphaga</taxon>
        <taxon>Cucujiformia</taxon>
        <taxon>Chrysomeloidea</taxon>
        <taxon>Cerambycidae</taxon>
        <taxon>Cerambycinae</taxon>
        <taxon>Callichromatini</taxon>
        <taxon>Aromia</taxon>
    </lineage>
</organism>
<protein>
    <recommendedName>
        <fullName evidence="2">BAG domain-containing protein</fullName>
    </recommendedName>
</protein>
<feature type="compositionally biased region" description="Polar residues" evidence="1">
    <location>
        <begin position="110"/>
        <end position="120"/>
    </location>
</feature>
<dbReference type="PROSITE" id="PS51035">
    <property type="entry name" value="BAG"/>
    <property type="match status" value="1"/>
</dbReference>
<dbReference type="GO" id="GO:0051087">
    <property type="term" value="F:protein-folding chaperone binding"/>
    <property type="evidence" value="ECO:0007669"/>
    <property type="project" value="InterPro"/>
</dbReference>
<dbReference type="SMART" id="SM00264">
    <property type="entry name" value="BAG"/>
    <property type="match status" value="1"/>
</dbReference>
<proteinExistence type="predicted"/>
<evidence type="ECO:0000313" key="3">
    <source>
        <dbReference type="EMBL" id="KAJ8953935.1"/>
    </source>
</evidence>
<feature type="compositionally biased region" description="Low complexity" evidence="1">
    <location>
        <begin position="385"/>
        <end position="402"/>
    </location>
</feature>
<dbReference type="Gene3D" id="1.20.58.120">
    <property type="entry name" value="BAG domain"/>
    <property type="match status" value="1"/>
</dbReference>
<dbReference type="SUPFAM" id="SSF63491">
    <property type="entry name" value="BAG domain"/>
    <property type="match status" value="1"/>
</dbReference>
<evidence type="ECO:0000313" key="4">
    <source>
        <dbReference type="Proteomes" id="UP001162162"/>
    </source>
</evidence>
<evidence type="ECO:0000259" key="2">
    <source>
        <dbReference type="PROSITE" id="PS51035"/>
    </source>
</evidence>
<feature type="region of interest" description="Disordered" evidence="1">
    <location>
        <begin position="67"/>
        <end position="417"/>
    </location>
</feature>
<feature type="compositionally biased region" description="Basic and acidic residues" evidence="1">
    <location>
        <begin position="497"/>
        <end position="510"/>
    </location>
</feature>
<evidence type="ECO:0000256" key="1">
    <source>
        <dbReference type="SAM" id="MobiDB-lite"/>
    </source>
</evidence>
<feature type="compositionally biased region" description="Basic and acidic residues" evidence="1">
    <location>
        <begin position="294"/>
        <end position="327"/>
    </location>
</feature>
<sequence length="668" mass="75779">MSLPAVDTVRNIPLVVEHGRYSPMEDEEISGFPFNREGDRDEDFRSQLDDIAKRHPEFAEHLGNLRTGNVRRQSSLGGTDEPDNLHRRFQRPFGSRFEGFGFPFDRDNFNPEQYAQQFYQPHQEFHQQSPSSYQQQYPPSYHEQPSSYQQQSPSYSEQQPEYQQAEYHQQPQNTEEPLAPESRNNNIHQSNTVDLGQKQEPVNERSQRSMSAPPSEKGQRFTSSIKIPVNQSNQEEDMAQTQSPQQPANAKTTERIIPIHVEDRDEPVMPKKSVPTYSQPHSTFGGSPQPETIFGRRPEEFTHFMNREPRQYEKWHSGFNHPDEFVRQQRFPQQQSAPHQQQQQPAPKQQPQPKGDIPIPVKVEVPLNKQKATQQQRAASPKPQPQQHAAPPQQEQPQNEKPLAPQQKKPLTPLEQIQTIQKDVSALAAQVEQFSGAPKDKRYLYLDEMLTRNLLKLDNIDTQGQDDIRTARKDAIKNIEKTIGILESKAAANVEPAKGEAKMEVEEKSVENPIQPMDAEPAVVESGVENKGDGSQPQEQPMEVAPADPLTTAPEPAQEDESKPINEEPKVEPDQTPSENSAVQMADKVEAVPVENRAVLVENKPNVVENKPEVTDKQEIVENRAVLVDKKPGVEETSMETCEGQESNLAVADAVKKFEGNAGEQWRR</sequence>
<feature type="compositionally biased region" description="Low complexity" evidence="1">
    <location>
        <begin position="328"/>
        <end position="353"/>
    </location>
</feature>
<reference evidence="3" key="1">
    <citation type="journal article" date="2023" name="Insect Mol. Biol.">
        <title>Genome sequencing provides insights into the evolution of gene families encoding plant cell wall-degrading enzymes in longhorned beetles.</title>
        <authorList>
            <person name="Shin N.R."/>
            <person name="Okamura Y."/>
            <person name="Kirsch R."/>
            <person name="Pauchet Y."/>
        </authorList>
    </citation>
    <scope>NUCLEOTIDE SEQUENCE</scope>
    <source>
        <strain evidence="3">AMC_N1</strain>
    </source>
</reference>
<name>A0AAV8YSW1_9CUCU</name>
<dbReference type="InterPro" id="IPR003103">
    <property type="entry name" value="BAG_domain"/>
</dbReference>
<feature type="compositionally biased region" description="Polar residues" evidence="1">
    <location>
        <begin position="275"/>
        <end position="290"/>
    </location>
</feature>
<feature type="compositionally biased region" description="Basic and acidic residues" evidence="1">
    <location>
        <begin position="560"/>
        <end position="573"/>
    </location>
</feature>
<feature type="compositionally biased region" description="Basic and acidic residues" evidence="1">
    <location>
        <begin position="260"/>
        <end position="269"/>
    </location>
</feature>
<dbReference type="Proteomes" id="UP001162162">
    <property type="component" value="Unassembled WGS sequence"/>
</dbReference>
<feature type="compositionally biased region" description="Low complexity" evidence="1">
    <location>
        <begin position="126"/>
        <end position="172"/>
    </location>
</feature>
<comment type="caution">
    <text evidence="3">The sequence shown here is derived from an EMBL/GenBank/DDBJ whole genome shotgun (WGS) entry which is preliminary data.</text>
</comment>
<accession>A0AAV8YSW1</accession>
<feature type="domain" description="BAG" evidence="2">
    <location>
        <begin position="413"/>
        <end position="490"/>
    </location>
</feature>
<feature type="compositionally biased region" description="Polar residues" evidence="1">
    <location>
        <begin position="182"/>
        <end position="194"/>
    </location>
</feature>
<dbReference type="Pfam" id="PF02179">
    <property type="entry name" value="BAG"/>
    <property type="match status" value="1"/>
</dbReference>
<dbReference type="AlphaFoldDB" id="A0AAV8YSW1"/>